<comment type="caution">
    <text evidence="3">The sequence shown here is derived from an EMBL/GenBank/DDBJ whole genome shotgun (WGS) entry which is preliminary data.</text>
</comment>
<dbReference type="PANTHER" id="PTHR15999">
    <property type="entry name" value="ZINC FINGER CW-TYPE PWWP DOMAIN PROTEIN 1"/>
    <property type="match status" value="1"/>
</dbReference>
<dbReference type="Gene3D" id="2.30.30.140">
    <property type="match status" value="1"/>
</dbReference>
<dbReference type="OrthoDB" id="422362at2759"/>
<dbReference type="InterPro" id="IPR042778">
    <property type="entry name" value="ZCWPW1/ZCWPW2"/>
</dbReference>
<accession>A0A9W9ZKR7</accession>
<dbReference type="Pfam" id="PF00855">
    <property type="entry name" value="PWWP"/>
    <property type="match status" value="1"/>
</dbReference>
<dbReference type="GO" id="GO:0140999">
    <property type="term" value="F:histone H3K4 trimethyltransferase activity"/>
    <property type="evidence" value="ECO:0007669"/>
    <property type="project" value="UniProtKB-EC"/>
</dbReference>
<gene>
    <name evidence="3" type="primary">Mes-4</name>
    <name evidence="3" type="ORF">OS493_030657</name>
</gene>
<feature type="domain" description="PWWP" evidence="2">
    <location>
        <begin position="39"/>
        <end position="100"/>
    </location>
</feature>
<feature type="compositionally biased region" description="Basic and acidic residues" evidence="1">
    <location>
        <begin position="1"/>
        <end position="10"/>
    </location>
</feature>
<dbReference type="PROSITE" id="PS50812">
    <property type="entry name" value="PWWP"/>
    <property type="match status" value="1"/>
</dbReference>
<dbReference type="EMBL" id="MU825906">
    <property type="protein sequence ID" value="KAJ7383125.1"/>
    <property type="molecule type" value="Genomic_DNA"/>
</dbReference>
<keyword evidence="4" id="KW-1185">Reference proteome</keyword>
<evidence type="ECO:0000313" key="4">
    <source>
        <dbReference type="Proteomes" id="UP001163046"/>
    </source>
</evidence>
<dbReference type="GO" id="GO:0032259">
    <property type="term" value="P:methylation"/>
    <property type="evidence" value="ECO:0007669"/>
    <property type="project" value="UniProtKB-KW"/>
</dbReference>
<feature type="region of interest" description="Disordered" evidence="1">
    <location>
        <begin position="1"/>
        <end position="34"/>
    </location>
</feature>
<keyword evidence="3" id="KW-0808">Transferase</keyword>
<reference evidence="3" key="1">
    <citation type="submission" date="2023-01" db="EMBL/GenBank/DDBJ databases">
        <title>Genome assembly of the deep-sea coral Lophelia pertusa.</title>
        <authorList>
            <person name="Herrera S."/>
            <person name="Cordes E."/>
        </authorList>
    </citation>
    <scope>NUCLEOTIDE SEQUENCE</scope>
    <source>
        <strain evidence="3">USNM1676648</strain>
        <tissue evidence="3">Polyp</tissue>
    </source>
</reference>
<evidence type="ECO:0000259" key="2">
    <source>
        <dbReference type="PROSITE" id="PS50812"/>
    </source>
</evidence>
<organism evidence="3 4">
    <name type="scientific">Desmophyllum pertusum</name>
    <dbReference type="NCBI Taxonomy" id="174260"/>
    <lineage>
        <taxon>Eukaryota</taxon>
        <taxon>Metazoa</taxon>
        <taxon>Cnidaria</taxon>
        <taxon>Anthozoa</taxon>
        <taxon>Hexacorallia</taxon>
        <taxon>Scleractinia</taxon>
        <taxon>Caryophylliina</taxon>
        <taxon>Caryophylliidae</taxon>
        <taxon>Desmophyllum</taxon>
    </lineage>
</organism>
<name>A0A9W9ZKR7_9CNID</name>
<evidence type="ECO:0000256" key="1">
    <source>
        <dbReference type="SAM" id="MobiDB-lite"/>
    </source>
</evidence>
<dbReference type="SUPFAM" id="SSF63748">
    <property type="entry name" value="Tudor/PWWP/MBT"/>
    <property type="match status" value="1"/>
</dbReference>
<dbReference type="EC" id="2.1.1.354" evidence="3"/>
<dbReference type="GO" id="GO:0005634">
    <property type="term" value="C:nucleus"/>
    <property type="evidence" value="ECO:0007669"/>
    <property type="project" value="TreeGrafter"/>
</dbReference>
<sequence length="276" mass="30990">MAAVESRDESGSSEPSESASSKDCASKASPPTQSASWLVGDVVWSKIPGHPWWPSMVSYDPNTAVSFKYKGRARYYHVQFFGQDPVRGWVSERSILKFEGRQHFENSLHGKQLKIAQKRIAAWESAVKVAEKAKPMNRHERQLCYTFKYYDKNEGKRLDPLKMKKLNGFTSLPEQVNGIVDEHANGTSDLNNAEEMPVAELKALNGVSHCANGFKDDDKKIVKERVQRKRKLTALAAAAKSVANHIKAPKSIEPPKKGKKELPSKIMDWILLLIQT</sequence>
<dbReference type="Proteomes" id="UP001163046">
    <property type="component" value="Unassembled WGS sequence"/>
</dbReference>
<dbReference type="InterPro" id="IPR000313">
    <property type="entry name" value="PWWP_dom"/>
</dbReference>
<dbReference type="SMART" id="SM00293">
    <property type="entry name" value="PWWP"/>
    <property type="match status" value="1"/>
</dbReference>
<dbReference type="AlphaFoldDB" id="A0A9W9ZKR7"/>
<dbReference type="PANTHER" id="PTHR15999:SF2">
    <property type="entry name" value="ZINC FINGER CW-TYPE PWWP DOMAIN PROTEIN 1"/>
    <property type="match status" value="1"/>
</dbReference>
<dbReference type="CDD" id="cd20144">
    <property type="entry name" value="PWWP_NSD_rpt1"/>
    <property type="match status" value="1"/>
</dbReference>
<keyword evidence="3" id="KW-0489">Methyltransferase</keyword>
<protein>
    <submittedName>
        <fullName evidence="3">Histone-lysine N-methyltransferase</fullName>
        <ecNumber evidence="3">2.1.1.354</ecNumber>
    </submittedName>
</protein>
<proteinExistence type="predicted"/>
<feature type="compositionally biased region" description="Low complexity" evidence="1">
    <location>
        <begin position="12"/>
        <end position="31"/>
    </location>
</feature>
<evidence type="ECO:0000313" key="3">
    <source>
        <dbReference type="EMBL" id="KAJ7383125.1"/>
    </source>
</evidence>